<dbReference type="GO" id="GO:0004674">
    <property type="term" value="F:protein serine/threonine kinase activity"/>
    <property type="evidence" value="ECO:0007669"/>
    <property type="project" value="InterPro"/>
</dbReference>
<dbReference type="GO" id="GO:0016020">
    <property type="term" value="C:membrane"/>
    <property type="evidence" value="ECO:0007669"/>
    <property type="project" value="TreeGrafter"/>
</dbReference>
<feature type="domain" description="Protein kinase" evidence="6">
    <location>
        <begin position="20"/>
        <end position="273"/>
    </location>
</feature>
<gene>
    <name evidence="7" type="ORF">PSON_ATCC_30995.1.T0040570</name>
</gene>
<dbReference type="FunFam" id="3.30.200.20:FF:000042">
    <property type="entry name" value="Aurora kinase A"/>
    <property type="match status" value="1"/>
</dbReference>
<dbReference type="Proteomes" id="UP000692954">
    <property type="component" value="Unassembled WGS sequence"/>
</dbReference>
<keyword evidence="8" id="KW-1185">Reference proteome</keyword>
<evidence type="ECO:0000313" key="7">
    <source>
        <dbReference type="EMBL" id="CAD8050293.1"/>
    </source>
</evidence>
<keyword evidence="5" id="KW-1133">Transmembrane helix</keyword>
<dbReference type="GO" id="GO:0005776">
    <property type="term" value="C:autophagosome"/>
    <property type="evidence" value="ECO:0007669"/>
    <property type="project" value="TreeGrafter"/>
</dbReference>
<keyword evidence="4" id="KW-0067">ATP-binding</keyword>
<dbReference type="GO" id="GO:0000407">
    <property type="term" value="C:phagophore assembly site"/>
    <property type="evidence" value="ECO:0007669"/>
    <property type="project" value="TreeGrafter"/>
</dbReference>
<feature type="transmembrane region" description="Helical" evidence="5">
    <location>
        <begin position="200"/>
        <end position="219"/>
    </location>
</feature>
<dbReference type="PROSITE" id="PS50011">
    <property type="entry name" value="PROTEIN_KINASE_DOM"/>
    <property type="match status" value="1"/>
</dbReference>
<evidence type="ECO:0000256" key="3">
    <source>
        <dbReference type="ARBA" id="ARBA00022777"/>
    </source>
</evidence>
<evidence type="ECO:0000313" key="8">
    <source>
        <dbReference type="Proteomes" id="UP000692954"/>
    </source>
</evidence>
<organism evidence="7 8">
    <name type="scientific">Paramecium sonneborni</name>
    <dbReference type="NCBI Taxonomy" id="65129"/>
    <lineage>
        <taxon>Eukaryota</taxon>
        <taxon>Sar</taxon>
        <taxon>Alveolata</taxon>
        <taxon>Ciliophora</taxon>
        <taxon>Intramacronucleata</taxon>
        <taxon>Oligohymenophorea</taxon>
        <taxon>Peniculida</taxon>
        <taxon>Parameciidae</taxon>
        <taxon>Paramecium</taxon>
    </lineage>
</organism>
<evidence type="ECO:0000256" key="4">
    <source>
        <dbReference type="ARBA" id="ARBA00022840"/>
    </source>
</evidence>
<comment type="caution">
    <text evidence="7">The sequence shown here is derived from an EMBL/GenBank/DDBJ whole genome shotgun (WGS) entry which is preliminary data.</text>
</comment>
<dbReference type="OrthoDB" id="346907at2759"/>
<dbReference type="FunFam" id="1.10.510.10:FF:002024">
    <property type="entry name" value="Uncharacterized protein"/>
    <property type="match status" value="1"/>
</dbReference>
<accession>A0A8S1K7I9</accession>
<dbReference type="InterPro" id="IPR045269">
    <property type="entry name" value="Atg1-like"/>
</dbReference>
<dbReference type="InterPro" id="IPR000719">
    <property type="entry name" value="Prot_kinase_dom"/>
</dbReference>
<dbReference type="InterPro" id="IPR008271">
    <property type="entry name" value="Ser/Thr_kinase_AS"/>
</dbReference>
<evidence type="ECO:0000256" key="1">
    <source>
        <dbReference type="ARBA" id="ARBA00022679"/>
    </source>
</evidence>
<dbReference type="EMBL" id="CAJJDN010000004">
    <property type="protein sequence ID" value="CAD8050293.1"/>
    <property type="molecule type" value="Genomic_DNA"/>
</dbReference>
<dbReference type="PROSITE" id="PS00108">
    <property type="entry name" value="PROTEIN_KINASE_ST"/>
    <property type="match status" value="1"/>
</dbReference>
<dbReference type="GO" id="GO:0000045">
    <property type="term" value="P:autophagosome assembly"/>
    <property type="evidence" value="ECO:0007669"/>
    <property type="project" value="TreeGrafter"/>
</dbReference>
<dbReference type="Pfam" id="PF00069">
    <property type="entry name" value="Pkinase"/>
    <property type="match status" value="1"/>
</dbReference>
<keyword evidence="5" id="KW-0812">Transmembrane</keyword>
<evidence type="ECO:0000256" key="2">
    <source>
        <dbReference type="ARBA" id="ARBA00022741"/>
    </source>
</evidence>
<keyword evidence="2" id="KW-0547">Nucleotide-binding</keyword>
<dbReference type="GO" id="GO:0005524">
    <property type="term" value="F:ATP binding"/>
    <property type="evidence" value="ECO:0007669"/>
    <property type="project" value="UniProtKB-KW"/>
</dbReference>
<dbReference type="AlphaFoldDB" id="A0A8S1K7I9"/>
<proteinExistence type="predicted"/>
<dbReference type="GO" id="GO:0005829">
    <property type="term" value="C:cytosol"/>
    <property type="evidence" value="ECO:0007669"/>
    <property type="project" value="TreeGrafter"/>
</dbReference>
<evidence type="ECO:0000259" key="6">
    <source>
        <dbReference type="PROSITE" id="PS50011"/>
    </source>
</evidence>
<dbReference type="PANTHER" id="PTHR24348">
    <property type="entry name" value="SERINE/THREONINE-PROTEIN KINASE UNC-51-RELATED"/>
    <property type="match status" value="1"/>
</dbReference>
<name>A0A8S1K7I9_9CILI</name>
<keyword evidence="1" id="KW-0808">Transferase</keyword>
<dbReference type="SMART" id="SM00220">
    <property type="entry name" value="S_TKc"/>
    <property type="match status" value="1"/>
</dbReference>
<reference evidence="7" key="1">
    <citation type="submission" date="2021-01" db="EMBL/GenBank/DDBJ databases">
        <authorList>
            <consortium name="Genoscope - CEA"/>
            <person name="William W."/>
        </authorList>
    </citation>
    <scope>NUCLEOTIDE SEQUENCE</scope>
</reference>
<dbReference type="GO" id="GO:0010506">
    <property type="term" value="P:regulation of autophagy"/>
    <property type="evidence" value="ECO:0007669"/>
    <property type="project" value="InterPro"/>
</dbReference>
<dbReference type="PANTHER" id="PTHR24348:SF22">
    <property type="entry name" value="NON-SPECIFIC SERINE_THREONINE PROTEIN KINASE"/>
    <property type="match status" value="1"/>
</dbReference>
<keyword evidence="5" id="KW-0472">Membrane</keyword>
<keyword evidence="3" id="KW-0418">Kinase</keyword>
<evidence type="ECO:0000256" key="5">
    <source>
        <dbReference type="SAM" id="Phobius"/>
    </source>
</evidence>
<protein>
    <recommendedName>
        <fullName evidence="6">Protein kinase domain-containing protein</fullName>
    </recommendedName>
</protein>
<sequence>MNRQEIMNMKPEKKISNYGFSLKAILGKGSQGTVYFGREINSQLPVALKVIDHSKTQNFGQLYSSLHQEIEIMKKLKHPNIVELYEVYSTSNNTYLVQEYCNGPDLKQYMAEKKILEEEQAIKMIKQIANGLKQIVSNNFIHRDLKPANILIHDEQCKIADFGFSRPLPSECVMESLVGTPLYMAPQILTKQQYTSKCDIWSLGLIFYEMLFGTLPWIATNYMELIYRINNCKLTFPKNNKISKESMSFIQGCLHKDEFQRFSWNDVFLHPLIKPQMKITLDQGMNEIQSPKFSTHRQILYNDKSTLPNIRERSCSGKNIQNKLQEQKSEIKIELKQEPQPAYSSQQSTEGEENNKVGMYFLPKYQEILRRTKSQFENIKPNLTEINHKSKIQLPQPTNGNLIKQAFPSKKRNGVEILLKNNTCKLKQNSDIILQLLDLIESLEKDFKNQNVDFEAFLNKEKTAIKNGQYNQTFRIKIAQQYLQNLEGLQKKKLETFITLLQKDMDTKENNLKLQS</sequence>